<evidence type="ECO:0000313" key="2">
    <source>
        <dbReference type="Proteomes" id="UP000245056"/>
    </source>
</evidence>
<protein>
    <submittedName>
        <fullName evidence="1">Uncharacterized protein</fullName>
    </submittedName>
</protein>
<comment type="caution">
    <text evidence="1">The sequence shown here is derived from an EMBL/GenBank/DDBJ whole genome shotgun (WGS) entry which is preliminary data.</text>
</comment>
<dbReference type="EMBL" id="QFAW01000077">
    <property type="protein sequence ID" value="PWE38607.1"/>
    <property type="molecule type" value="Genomic_DNA"/>
</dbReference>
<dbReference type="OrthoDB" id="3253841at2"/>
<reference evidence="1 2" key="1">
    <citation type="submission" date="2018-05" db="EMBL/GenBank/DDBJ databases">
        <title>Genome sequences of two Antarctic strains of Pseudomonas prosekii: insights into adaptation to extreme conditions.</title>
        <authorList>
            <person name="Snopkova K."/>
            <person name="Dufkova K."/>
            <person name="Cejkova D."/>
            <person name="Sedlacek I."/>
            <person name="Smajs D."/>
        </authorList>
    </citation>
    <scope>NUCLEOTIDE SEQUENCE [LARGE SCALE GENOMIC DNA]</scope>
    <source>
        <strain evidence="1 2">P2673</strain>
    </source>
</reference>
<dbReference type="Proteomes" id="UP000245056">
    <property type="component" value="Unassembled WGS sequence"/>
</dbReference>
<gene>
    <name evidence="1" type="ORF">C9I49_27775</name>
</gene>
<name>A0A2U2D030_9PSED</name>
<evidence type="ECO:0000313" key="1">
    <source>
        <dbReference type="EMBL" id="PWE38607.1"/>
    </source>
</evidence>
<proteinExistence type="predicted"/>
<organism evidence="1 2">
    <name type="scientific">Pseudomonas prosekii</name>
    <dbReference type="NCBI Taxonomy" id="1148509"/>
    <lineage>
        <taxon>Bacteria</taxon>
        <taxon>Pseudomonadati</taxon>
        <taxon>Pseudomonadota</taxon>
        <taxon>Gammaproteobacteria</taxon>
        <taxon>Pseudomonadales</taxon>
        <taxon>Pseudomonadaceae</taxon>
        <taxon>Pseudomonas</taxon>
    </lineage>
</organism>
<sequence>MDKPQFDHDLSRITCEHYITGKAAINFASPGGTTGGWHSIAYFDRDSGVLKLSVAGIHYPDTMVFFGDAGIFDATPSLVKRGWPVEGLTIYMADHFRAAADMVVRWALSDSQHCNVEIAEWFPAAPDRQRFVDLLASGTPGLQELGRLGKVGA</sequence>
<dbReference type="RefSeq" id="WP_109522533.1">
    <property type="nucleotide sequence ID" value="NZ_QFAW01000077.1"/>
</dbReference>
<dbReference type="AlphaFoldDB" id="A0A2U2D030"/>
<accession>A0A2U2D030</accession>